<keyword evidence="4" id="KW-1185">Reference proteome</keyword>
<feature type="domain" description="NAD-dependent epimerase/dehydratase" evidence="2">
    <location>
        <begin position="7"/>
        <end position="226"/>
    </location>
</feature>
<dbReference type="Pfam" id="PF01370">
    <property type="entry name" value="Epimerase"/>
    <property type="match status" value="1"/>
</dbReference>
<accession>A0ABW5FCN7</accession>
<sequence>MYKNKTILVTGAGGYIGRFVVKYLLNLGVQVSAVDYNTEFIDERAKKFEFNIFADYDNIYEELGKPDVCLHLAWRDGFVHNSESHLQNLYSHYKFIRSMVDGGLQHVAVMGTMHEIGYFEGEINEDTPTNPHSLYGIAKNSLRQSLSLLLQDKAVVFQWLRAFYIYGDDAKSKSVFSKIIQAEEEGKEVFPFTTGENKYDFITIEELAEQISLAAMQTKVKGIINCCSGIPISLKDKVEEFLKINNFSIRLEYGAFPERAYDSPGIWGDSKKIEDILNDYKQ</sequence>
<dbReference type="PANTHER" id="PTHR43000">
    <property type="entry name" value="DTDP-D-GLUCOSE 4,6-DEHYDRATASE-RELATED"/>
    <property type="match status" value="1"/>
</dbReference>
<dbReference type="Proteomes" id="UP001597448">
    <property type="component" value="Unassembled WGS sequence"/>
</dbReference>
<evidence type="ECO:0000313" key="4">
    <source>
        <dbReference type="Proteomes" id="UP001597448"/>
    </source>
</evidence>
<dbReference type="InterPro" id="IPR001509">
    <property type="entry name" value="Epimerase_deHydtase"/>
</dbReference>
<dbReference type="Gene3D" id="3.40.50.720">
    <property type="entry name" value="NAD(P)-binding Rossmann-like Domain"/>
    <property type="match status" value="1"/>
</dbReference>
<dbReference type="InterPro" id="IPR036291">
    <property type="entry name" value="NAD(P)-bd_dom_sf"/>
</dbReference>
<dbReference type="EMBL" id="JBHUKY010000031">
    <property type="protein sequence ID" value="MFD2411730.1"/>
    <property type="molecule type" value="Genomic_DNA"/>
</dbReference>
<organism evidence="3 4">
    <name type="scientific">Paenibacillus rhizoplanae</name>
    <dbReference type="NCBI Taxonomy" id="1917181"/>
    <lineage>
        <taxon>Bacteria</taxon>
        <taxon>Bacillati</taxon>
        <taxon>Bacillota</taxon>
        <taxon>Bacilli</taxon>
        <taxon>Bacillales</taxon>
        <taxon>Paenibacillaceae</taxon>
        <taxon>Paenibacillus</taxon>
    </lineage>
</organism>
<dbReference type="RefSeq" id="WP_209988671.1">
    <property type="nucleotide sequence ID" value="NZ_JBHUKY010000031.1"/>
</dbReference>
<evidence type="ECO:0000313" key="3">
    <source>
        <dbReference type="EMBL" id="MFD2411730.1"/>
    </source>
</evidence>
<gene>
    <name evidence="3" type="ORF">ACFSX3_17725</name>
</gene>
<name>A0ABW5FCN7_9BACL</name>
<reference evidence="4" key="1">
    <citation type="journal article" date="2019" name="Int. J. Syst. Evol. Microbiol.">
        <title>The Global Catalogue of Microorganisms (GCM) 10K type strain sequencing project: providing services to taxonomists for standard genome sequencing and annotation.</title>
        <authorList>
            <consortium name="The Broad Institute Genomics Platform"/>
            <consortium name="The Broad Institute Genome Sequencing Center for Infectious Disease"/>
            <person name="Wu L."/>
            <person name="Ma J."/>
        </authorList>
    </citation>
    <scope>NUCLEOTIDE SEQUENCE [LARGE SCALE GENOMIC DNA]</scope>
    <source>
        <strain evidence="4">CCM 8725</strain>
    </source>
</reference>
<dbReference type="SUPFAM" id="SSF51735">
    <property type="entry name" value="NAD(P)-binding Rossmann-fold domains"/>
    <property type="match status" value="1"/>
</dbReference>
<comment type="similarity">
    <text evidence="1">Belongs to the NAD(P)-dependent epimerase/dehydratase family.</text>
</comment>
<evidence type="ECO:0000256" key="1">
    <source>
        <dbReference type="ARBA" id="ARBA00007637"/>
    </source>
</evidence>
<evidence type="ECO:0000259" key="2">
    <source>
        <dbReference type="Pfam" id="PF01370"/>
    </source>
</evidence>
<comment type="caution">
    <text evidence="3">The sequence shown here is derived from an EMBL/GenBank/DDBJ whole genome shotgun (WGS) entry which is preliminary data.</text>
</comment>
<proteinExistence type="inferred from homology"/>
<protein>
    <submittedName>
        <fullName evidence="3">NAD-dependent epimerase/dehydratase family protein</fullName>
    </submittedName>
</protein>